<feature type="region of interest" description="Disordered" evidence="1">
    <location>
        <begin position="1"/>
        <end position="38"/>
    </location>
</feature>
<dbReference type="AlphaFoldDB" id="A0AAN9EQS6"/>
<organism evidence="2 3">
    <name type="scientific">Crotalaria pallida</name>
    <name type="common">Smooth rattlebox</name>
    <name type="synonym">Crotalaria striata</name>
    <dbReference type="NCBI Taxonomy" id="3830"/>
    <lineage>
        <taxon>Eukaryota</taxon>
        <taxon>Viridiplantae</taxon>
        <taxon>Streptophyta</taxon>
        <taxon>Embryophyta</taxon>
        <taxon>Tracheophyta</taxon>
        <taxon>Spermatophyta</taxon>
        <taxon>Magnoliopsida</taxon>
        <taxon>eudicotyledons</taxon>
        <taxon>Gunneridae</taxon>
        <taxon>Pentapetalae</taxon>
        <taxon>rosids</taxon>
        <taxon>fabids</taxon>
        <taxon>Fabales</taxon>
        <taxon>Fabaceae</taxon>
        <taxon>Papilionoideae</taxon>
        <taxon>50 kb inversion clade</taxon>
        <taxon>genistoids sensu lato</taxon>
        <taxon>core genistoids</taxon>
        <taxon>Crotalarieae</taxon>
        <taxon>Crotalaria</taxon>
    </lineage>
</organism>
<feature type="compositionally biased region" description="Polar residues" evidence="1">
    <location>
        <begin position="84"/>
        <end position="93"/>
    </location>
</feature>
<gene>
    <name evidence="2" type="ORF">RIF29_27089</name>
</gene>
<evidence type="ECO:0000256" key="1">
    <source>
        <dbReference type="SAM" id="MobiDB-lite"/>
    </source>
</evidence>
<accession>A0AAN9EQS6</accession>
<reference evidence="2 3" key="1">
    <citation type="submission" date="2024-01" db="EMBL/GenBank/DDBJ databases">
        <title>The genomes of 5 underutilized Papilionoideae crops provide insights into root nodulation and disease resistanc.</title>
        <authorList>
            <person name="Yuan L."/>
        </authorList>
    </citation>
    <scope>NUCLEOTIDE SEQUENCE [LARGE SCALE GENOMIC DNA]</scope>
    <source>
        <strain evidence="2">ZHUSHIDOU_FW_LH</strain>
        <tissue evidence="2">Leaf</tissue>
    </source>
</reference>
<feature type="compositionally biased region" description="Basic and acidic residues" evidence="1">
    <location>
        <begin position="1"/>
        <end position="18"/>
    </location>
</feature>
<feature type="region of interest" description="Disordered" evidence="1">
    <location>
        <begin position="84"/>
        <end position="115"/>
    </location>
</feature>
<dbReference type="Proteomes" id="UP001372338">
    <property type="component" value="Unassembled WGS sequence"/>
</dbReference>
<comment type="caution">
    <text evidence="2">The sequence shown here is derived from an EMBL/GenBank/DDBJ whole genome shotgun (WGS) entry which is preliminary data.</text>
</comment>
<proteinExistence type="predicted"/>
<name>A0AAN9EQS6_CROPI</name>
<sequence>MATKAKENTIVGKEEKAASSDSHNLKHQRLHNALVSPREKKLSFRSSIVPVRNTKPSKLIPDRTSTNLRRGKIKQVYVVKSTHSASPATTTKKVANDDNNAFANDSEKSNAETKDVSNVVTEEVINQEVETMKVENEEIIKVEHAYEVSKHDENEHEREDEHEQGLEKFDQLHNQTIDEKVIYVGKEDEEEAKSEAQEKKTCDQCSCLTAAHLVRLTRSMHTPSTHLL</sequence>
<keyword evidence="3" id="KW-1185">Reference proteome</keyword>
<feature type="compositionally biased region" description="Basic and acidic residues" evidence="1">
    <location>
        <begin position="105"/>
        <end position="115"/>
    </location>
</feature>
<protein>
    <submittedName>
        <fullName evidence="2">Uncharacterized protein</fullName>
    </submittedName>
</protein>
<evidence type="ECO:0000313" key="2">
    <source>
        <dbReference type="EMBL" id="KAK7260791.1"/>
    </source>
</evidence>
<dbReference type="EMBL" id="JAYWIO010000005">
    <property type="protein sequence ID" value="KAK7260791.1"/>
    <property type="molecule type" value="Genomic_DNA"/>
</dbReference>
<evidence type="ECO:0000313" key="3">
    <source>
        <dbReference type="Proteomes" id="UP001372338"/>
    </source>
</evidence>